<evidence type="ECO:0000313" key="1">
    <source>
        <dbReference type="EMBL" id="WHS17200.1"/>
    </source>
</evidence>
<name>A0ABD7YUM6_9LACO</name>
<protein>
    <submittedName>
        <fullName evidence="1">Uncharacterized protein</fullName>
    </submittedName>
</protein>
<sequence length="77" mass="8975">MLDMIMTNLTYGFNTEGATEYVNVNFNGKDEQNENYASFTIKLKNEDLQEGTTLDDLTRKKIDEYGRQKMLKLITKQ</sequence>
<reference evidence="1 2" key="1">
    <citation type="submission" date="2022-12" db="EMBL/GenBank/DDBJ databases">
        <title>Assessment of beneficial effects and identification of host adaptation-associated genes of Ligilactobacillus salivarius isolated from Meles meles.</title>
        <authorList>
            <person name="Wang Y."/>
        </authorList>
    </citation>
    <scope>NUCLEOTIDE SEQUENCE [LARGE SCALE GENOMIC DNA]</scope>
    <source>
        <strain evidence="1 2">S35</strain>
    </source>
</reference>
<dbReference type="Proteomes" id="UP001224533">
    <property type="component" value="Chromosome"/>
</dbReference>
<dbReference type="AlphaFoldDB" id="A0ABD7YUM6"/>
<evidence type="ECO:0000313" key="2">
    <source>
        <dbReference type="Proteomes" id="UP001224533"/>
    </source>
</evidence>
<proteinExistence type="predicted"/>
<accession>A0ABD7YUM6</accession>
<organism evidence="1 2">
    <name type="scientific">Ligilactobacillus salivarius</name>
    <dbReference type="NCBI Taxonomy" id="1624"/>
    <lineage>
        <taxon>Bacteria</taxon>
        <taxon>Bacillati</taxon>
        <taxon>Bacillota</taxon>
        <taxon>Bacilli</taxon>
        <taxon>Lactobacillales</taxon>
        <taxon>Lactobacillaceae</taxon>
        <taxon>Ligilactobacillus</taxon>
    </lineage>
</organism>
<dbReference type="RefSeq" id="WP_283473450.1">
    <property type="nucleotide sequence ID" value="NZ_CP114501.1"/>
</dbReference>
<gene>
    <name evidence="1" type="ORF">O2U02_06880</name>
</gene>
<dbReference type="EMBL" id="CP114509">
    <property type="protein sequence ID" value="WHS17200.1"/>
    <property type="molecule type" value="Genomic_DNA"/>
</dbReference>